<reference evidence="1 2" key="1">
    <citation type="submission" date="2019-04" db="EMBL/GenBank/DDBJ databases">
        <title>Lacinutrix sp. nov., isolated from marine water.</title>
        <authorList>
            <person name="Kim W."/>
        </authorList>
    </citation>
    <scope>NUCLEOTIDE SEQUENCE [LARGE SCALE GENOMIC DNA]</scope>
    <source>
        <strain evidence="1 2">CAU 1491</strain>
    </source>
</reference>
<dbReference type="EMBL" id="SUPL01000001">
    <property type="protein sequence ID" value="TJY38217.1"/>
    <property type="molecule type" value="Genomic_DNA"/>
</dbReference>
<comment type="caution">
    <text evidence="1">The sequence shown here is derived from an EMBL/GenBank/DDBJ whole genome shotgun (WGS) entry which is preliminary data.</text>
</comment>
<evidence type="ECO:0000313" key="2">
    <source>
        <dbReference type="Proteomes" id="UP000307657"/>
    </source>
</evidence>
<evidence type="ECO:0000313" key="1">
    <source>
        <dbReference type="EMBL" id="TJY38217.1"/>
    </source>
</evidence>
<dbReference type="Proteomes" id="UP000307657">
    <property type="component" value="Unassembled WGS sequence"/>
</dbReference>
<sequence>MGNKLLLITTANNDIDVAIKTTFKLEDNPVKESIRAYKIKPTEKIPIGTSKVCYIGKEYQVTCEIVSAGFKNEKTTNH</sequence>
<organism evidence="1 2">
    <name type="scientific">Pontimicrobium aquaticum</name>
    <dbReference type="NCBI Taxonomy" id="2565367"/>
    <lineage>
        <taxon>Bacteria</taxon>
        <taxon>Pseudomonadati</taxon>
        <taxon>Bacteroidota</taxon>
        <taxon>Flavobacteriia</taxon>
        <taxon>Flavobacteriales</taxon>
        <taxon>Flavobacteriaceae</taxon>
        <taxon>Pontimicrobium</taxon>
    </lineage>
</organism>
<proteinExistence type="predicted"/>
<dbReference type="RefSeq" id="WP_136840842.1">
    <property type="nucleotide sequence ID" value="NZ_SUPL01000001.1"/>
</dbReference>
<dbReference type="AlphaFoldDB" id="A0A4U0F1B5"/>
<accession>A0A4U0F1B5</accession>
<protein>
    <submittedName>
        <fullName evidence="1">Uncharacterized protein</fullName>
    </submittedName>
</protein>
<name>A0A4U0F1B5_9FLAO</name>
<gene>
    <name evidence="1" type="ORF">E5167_02895</name>
</gene>
<keyword evidence="2" id="KW-1185">Reference proteome</keyword>